<keyword evidence="1" id="KW-0812">Transmembrane</keyword>
<feature type="transmembrane region" description="Helical" evidence="1">
    <location>
        <begin position="7"/>
        <end position="25"/>
    </location>
</feature>
<dbReference type="EMBL" id="JTDE01015245">
    <property type="protein sequence ID" value="KAF7233937.1"/>
    <property type="molecule type" value="Genomic_DNA"/>
</dbReference>
<protein>
    <recommendedName>
        <fullName evidence="4">Transmembrane protein 60</fullName>
    </recommendedName>
</protein>
<accession>A0A8S9YHH5</accession>
<gene>
    <name evidence="2" type="ORF">EG68_12418</name>
</gene>
<feature type="transmembrane region" description="Helical" evidence="1">
    <location>
        <begin position="31"/>
        <end position="55"/>
    </location>
</feature>
<evidence type="ECO:0000256" key="1">
    <source>
        <dbReference type="SAM" id="Phobius"/>
    </source>
</evidence>
<feature type="transmembrane region" description="Helical" evidence="1">
    <location>
        <begin position="114"/>
        <end position="136"/>
    </location>
</feature>
<sequence>MMSFNRPMLLWLIICVFLMMVILQLNQTIRWNWFIIFIPMWILDLVMLISVLVCLSQRSVRLTCRCAFETRLDQYFVCCFVMCKLAFQVCICLYAEQPLMEQSINPYPPLVHSFYAIIPYWVAVLVLFGVVSHTLVVGKTRRLWELCCHKQSVRHCDRSSLIS</sequence>
<evidence type="ECO:0008006" key="4">
    <source>
        <dbReference type="Google" id="ProtNLM"/>
    </source>
</evidence>
<dbReference type="OrthoDB" id="10258440at2759"/>
<feature type="transmembrane region" description="Helical" evidence="1">
    <location>
        <begin position="75"/>
        <end position="94"/>
    </location>
</feature>
<evidence type="ECO:0000313" key="3">
    <source>
        <dbReference type="Proteomes" id="UP000822476"/>
    </source>
</evidence>
<name>A0A8S9YHH5_9TREM</name>
<keyword evidence="3" id="KW-1185">Reference proteome</keyword>
<evidence type="ECO:0000313" key="2">
    <source>
        <dbReference type="EMBL" id="KAF7233937.1"/>
    </source>
</evidence>
<proteinExistence type="predicted"/>
<dbReference type="Proteomes" id="UP000822476">
    <property type="component" value="Unassembled WGS sequence"/>
</dbReference>
<organism evidence="2 3">
    <name type="scientific">Paragonimus skrjabini miyazakii</name>
    <dbReference type="NCBI Taxonomy" id="59628"/>
    <lineage>
        <taxon>Eukaryota</taxon>
        <taxon>Metazoa</taxon>
        <taxon>Spiralia</taxon>
        <taxon>Lophotrochozoa</taxon>
        <taxon>Platyhelminthes</taxon>
        <taxon>Trematoda</taxon>
        <taxon>Digenea</taxon>
        <taxon>Plagiorchiida</taxon>
        <taxon>Troglotremata</taxon>
        <taxon>Troglotrematidae</taxon>
        <taxon>Paragonimus</taxon>
    </lineage>
</organism>
<dbReference type="AlphaFoldDB" id="A0A8S9YHH5"/>
<keyword evidence="1" id="KW-0472">Membrane</keyword>
<comment type="caution">
    <text evidence="2">The sequence shown here is derived from an EMBL/GenBank/DDBJ whole genome shotgun (WGS) entry which is preliminary data.</text>
</comment>
<keyword evidence="1" id="KW-1133">Transmembrane helix</keyword>
<reference evidence="2" key="1">
    <citation type="submission" date="2019-07" db="EMBL/GenBank/DDBJ databases">
        <title>Annotation for the trematode Paragonimus miyazaki's.</title>
        <authorList>
            <person name="Choi Y.-J."/>
        </authorList>
    </citation>
    <scope>NUCLEOTIDE SEQUENCE</scope>
    <source>
        <strain evidence="2">Japan</strain>
    </source>
</reference>